<gene>
    <name evidence="2" type="ORF">DSL72_005125</name>
</gene>
<evidence type="ECO:0000313" key="2">
    <source>
        <dbReference type="EMBL" id="QSZ33557.1"/>
    </source>
</evidence>
<proteinExistence type="predicted"/>
<feature type="compositionally biased region" description="Basic and acidic residues" evidence="1">
    <location>
        <begin position="219"/>
        <end position="239"/>
    </location>
</feature>
<evidence type="ECO:0000256" key="1">
    <source>
        <dbReference type="SAM" id="MobiDB-lite"/>
    </source>
</evidence>
<reference evidence="2" key="1">
    <citation type="submission" date="2020-10" db="EMBL/GenBank/DDBJ databases">
        <title>Genome Sequence of Monilinia vaccinii-corymbosi Sheds Light on Mummy Berry Disease Infection of Blueberry and Mating Type.</title>
        <authorList>
            <person name="Yow A.G."/>
            <person name="Zhang Y."/>
            <person name="Bansal K."/>
            <person name="Eacker S.M."/>
            <person name="Sullivan S."/>
            <person name="Liachko I."/>
            <person name="Cubeta M.A."/>
            <person name="Rollins J.A."/>
            <person name="Ashrafi H."/>
        </authorList>
    </citation>
    <scope>NUCLEOTIDE SEQUENCE</scope>
    <source>
        <strain evidence="2">RL-1</strain>
    </source>
</reference>
<dbReference type="AlphaFoldDB" id="A0A8A3PEC5"/>
<evidence type="ECO:0000313" key="3">
    <source>
        <dbReference type="Proteomes" id="UP000672032"/>
    </source>
</evidence>
<keyword evidence="3" id="KW-1185">Reference proteome</keyword>
<sequence length="239" mass="25205">MSSNEENTPQPPGLYQPGISPFHYQQVTQREDGKGLPRTYSADATSTPAQPSTTPSYDAKGQTIVPVPMNVAPLKPYGYGTPSASDDSGKATAAGWHCAFDAKNGRWYFYRDGDLGVSQYANPFEGLRAPGFTAAELNSAREKHAVGSSSAALALASASVVYTEGMTLGMIRDAKGTKYVPAAEMIAHAQATAAVVASGSGDSQEQKDKGHKSSKHKKGSNDKSSKGKSLKDSKGKQRK</sequence>
<feature type="compositionally biased region" description="Low complexity" evidence="1">
    <location>
        <begin position="41"/>
        <end position="56"/>
    </location>
</feature>
<name>A0A8A3PEC5_9HELO</name>
<dbReference type="Proteomes" id="UP000672032">
    <property type="component" value="Chromosome 4"/>
</dbReference>
<dbReference type="EMBL" id="CP063408">
    <property type="protein sequence ID" value="QSZ33557.1"/>
    <property type="molecule type" value="Genomic_DNA"/>
</dbReference>
<feature type="compositionally biased region" description="Basic residues" evidence="1">
    <location>
        <begin position="209"/>
        <end position="218"/>
    </location>
</feature>
<evidence type="ECO:0008006" key="4">
    <source>
        <dbReference type="Google" id="ProtNLM"/>
    </source>
</evidence>
<feature type="region of interest" description="Disordered" evidence="1">
    <location>
        <begin position="1"/>
        <end position="62"/>
    </location>
</feature>
<feature type="region of interest" description="Disordered" evidence="1">
    <location>
        <begin position="194"/>
        <end position="239"/>
    </location>
</feature>
<protein>
    <recommendedName>
        <fullName evidence="4">WW domain-containing protein</fullName>
    </recommendedName>
</protein>
<accession>A0A8A3PEC5</accession>
<organism evidence="2 3">
    <name type="scientific">Monilinia vaccinii-corymbosi</name>
    <dbReference type="NCBI Taxonomy" id="61207"/>
    <lineage>
        <taxon>Eukaryota</taxon>
        <taxon>Fungi</taxon>
        <taxon>Dikarya</taxon>
        <taxon>Ascomycota</taxon>
        <taxon>Pezizomycotina</taxon>
        <taxon>Leotiomycetes</taxon>
        <taxon>Helotiales</taxon>
        <taxon>Sclerotiniaceae</taxon>
        <taxon>Monilinia</taxon>
    </lineage>
</organism>